<comment type="similarity">
    <text evidence="2">Belongs to the bacterial solute-binding protein 7 family.</text>
</comment>
<comment type="caution">
    <text evidence="6">The sequence shown here is derived from an EMBL/GenBank/DDBJ whole genome shotgun (WGS) entry which is preliminary data.</text>
</comment>
<dbReference type="NCBIfam" id="NF037995">
    <property type="entry name" value="TRAP_S1"/>
    <property type="match status" value="1"/>
</dbReference>
<dbReference type="Proteomes" id="UP000664288">
    <property type="component" value="Unassembled WGS sequence"/>
</dbReference>
<dbReference type="RefSeq" id="WP_207350360.1">
    <property type="nucleotide sequence ID" value="NZ_JAFMPY010000007.1"/>
</dbReference>
<evidence type="ECO:0000256" key="3">
    <source>
        <dbReference type="ARBA" id="ARBA00022448"/>
    </source>
</evidence>
<dbReference type="PANTHER" id="PTHR33376">
    <property type="match status" value="1"/>
</dbReference>
<dbReference type="InterPro" id="IPR018389">
    <property type="entry name" value="DctP_fam"/>
</dbReference>
<sequence length="337" mass="36870">MKVTWALAGLVASGLVSGPAVAEPQVIKYSYVDPDTPAENPTAAYAFVLKDTLERLTGGEMKVESYPNGQLGDNRSSIQQVRRGTIGMAAVPVGVLASLADPKLGVVDLPFLYTSRAQMMDALDLDRPVVKELVEDVARSTGIRIVSFDPYGFREMTTAKTPVKTPEDMAGLKMRTMEIVPHQEMMRALGANPVPIPFLELYTSLQTGVVDGEENTPINILQQKYSQVQDHMTLTNHLMTVVAMIVSEKWYQGLSDEERAAFTEAEKEARLAYAGIGAVQDARAIQELKESGMEVYAPTPEEIAAFRDATVGPIKDWASEEYGADLVDRFYGSLSEK</sequence>
<keyword evidence="4 5" id="KW-0732">Signal</keyword>
<name>A0ABS3J223_9HYPH</name>
<evidence type="ECO:0000313" key="6">
    <source>
        <dbReference type="EMBL" id="MBO0903722.1"/>
    </source>
</evidence>
<dbReference type="InterPro" id="IPR038404">
    <property type="entry name" value="TRAP_DctP_sf"/>
</dbReference>
<accession>A0ABS3J223</accession>
<evidence type="ECO:0000313" key="7">
    <source>
        <dbReference type="Proteomes" id="UP000664288"/>
    </source>
</evidence>
<keyword evidence="7" id="KW-1185">Reference proteome</keyword>
<evidence type="ECO:0000256" key="2">
    <source>
        <dbReference type="ARBA" id="ARBA00009023"/>
    </source>
</evidence>
<gene>
    <name evidence="6" type="ORF">J1C47_08710</name>
</gene>
<dbReference type="PIRSF" id="PIRSF006470">
    <property type="entry name" value="DctB"/>
    <property type="match status" value="1"/>
</dbReference>
<evidence type="ECO:0000256" key="5">
    <source>
        <dbReference type="SAM" id="SignalP"/>
    </source>
</evidence>
<keyword evidence="3" id="KW-0813">Transport</keyword>
<evidence type="ECO:0000256" key="1">
    <source>
        <dbReference type="ARBA" id="ARBA00004196"/>
    </source>
</evidence>
<dbReference type="NCBIfam" id="TIGR00787">
    <property type="entry name" value="dctP"/>
    <property type="match status" value="1"/>
</dbReference>
<dbReference type="CDD" id="cd13603">
    <property type="entry name" value="PBP2_TRAP_Siap_TeaA_like"/>
    <property type="match status" value="1"/>
</dbReference>
<proteinExistence type="inferred from homology"/>
<evidence type="ECO:0000256" key="4">
    <source>
        <dbReference type="ARBA" id="ARBA00022729"/>
    </source>
</evidence>
<protein>
    <submittedName>
        <fullName evidence="6">TRAP transporter substrate-binding protein</fullName>
    </submittedName>
</protein>
<organism evidence="6 7">
    <name type="scientific">Jiella sonneratiae</name>
    <dbReference type="NCBI Taxonomy" id="2816856"/>
    <lineage>
        <taxon>Bacteria</taxon>
        <taxon>Pseudomonadati</taxon>
        <taxon>Pseudomonadota</taxon>
        <taxon>Alphaproteobacteria</taxon>
        <taxon>Hyphomicrobiales</taxon>
        <taxon>Aurantimonadaceae</taxon>
        <taxon>Jiella</taxon>
    </lineage>
</organism>
<reference evidence="6 7" key="1">
    <citation type="submission" date="2021-03" db="EMBL/GenBank/DDBJ databases">
        <title>Whole genome sequence of Jiella sp. MQZ13P-4.</title>
        <authorList>
            <person name="Tuo L."/>
        </authorList>
    </citation>
    <scope>NUCLEOTIDE SEQUENCE [LARGE SCALE GENOMIC DNA]</scope>
    <source>
        <strain evidence="6 7">MQZ13P-4</strain>
    </source>
</reference>
<dbReference type="Pfam" id="PF03480">
    <property type="entry name" value="DctP"/>
    <property type="match status" value="1"/>
</dbReference>
<dbReference type="PANTHER" id="PTHR33376:SF4">
    <property type="entry name" value="SIALIC ACID-BINDING PERIPLASMIC PROTEIN SIAP"/>
    <property type="match status" value="1"/>
</dbReference>
<dbReference type="EMBL" id="JAFMPY010000007">
    <property type="protein sequence ID" value="MBO0903722.1"/>
    <property type="molecule type" value="Genomic_DNA"/>
</dbReference>
<dbReference type="Gene3D" id="3.40.190.170">
    <property type="entry name" value="Bacterial extracellular solute-binding protein, family 7"/>
    <property type="match status" value="1"/>
</dbReference>
<feature type="signal peptide" evidence="5">
    <location>
        <begin position="1"/>
        <end position="22"/>
    </location>
</feature>
<feature type="chain" id="PRO_5047329533" evidence="5">
    <location>
        <begin position="23"/>
        <end position="337"/>
    </location>
</feature>
<dbReference type="InterPro" id="IPR004682">
    <property type="entry name" value="TRAP_DctP"/>
</dbReference>
<comment type="subcellular location">
    <subcellularLocation>
        <location evidence="1">Cell envelope</location>
    </subcellularLocation>
</comment>